<dbReference type="Gene3D" id="1.10.490.50">
    <property type="entry name" value="Antibiotic binding domain of TipA-like multidrug resistance regulators"/>
    <property type="match status" value="1"/>
</dbReference>
<dbReference type="InterPro" id="IPR012925">
    <property type="entry name" value="TipAS_dom"/>
</dbReference>
<evidence type="ECO:0000313" key="3">
    <source>
        <dbReference type="EMBL" id="RGW07347.1"/>
    </source>
</evidence>
<dbReference type="InterPro" id="IPR009061">
    <property type="entry name" value="DNA-bd_dom_put_sf"/>
</dbReference>
<dbReference type="PROSITE" id="PS50937">
    <property type="entry name" value="HTH_MERR_2"/>
    <property type="match status" value="1"/>
</dbReference>
<dbReference type="CDD" id="cd01106">
    <property type="entry name" value="HTH_TipAL-Mta"/>
    <property type="match status" value="1"/>
</dbReference>
<dbReference type="GO" id="GO:0003700">
    <property type="term" value="F:DNA-binding transcription factor activity"/>
    <property type="evidence" value="ECO:0007669"/>
    <property type="project" value="InterPro"/>
</dbReference>
<protein>
    <submittedName>
        <fullName evidence="3">MerR family transcriptional regulator</fullName>
    </submittedName>
</protein>
<gene>
    <name evidence="3" type="ORF">DWV92_09120</name>
</gene>
<dbReference type="PRINTS" id="PR00040">
    <property type="entry name" value="HTHMERR"/>
</dbReference>
<dbReference type="Pfam" id="PF13411">
    <property type="entry name" value="MerR_1"/>
    <property type="match status" value="1"/>
</dbReference>
<comment type="caution">
    <text evidence="3">The sequence shown here is derived from an EMBL/GenBank/DDBJ whole genome shotgun (WGS) entry which is preliminary data.</text>
</comment>
<accession>A0A395XCD0</accession>
<dbReference type="EMBL" id="QRZV01000008">
    <property type="protein sequence ID" value="RGW07347.1"/>
    <property type="molecule type" value="Genomic_DNA"/>
</dbReference>
<dbReference type="Gene3D" id="1.10.1660.10">
    <property type="match status" value="1"/>
</dbReference>
<dbReference type="InterPro" id="IPR000551">
    <property type="entry name" value="MerR-type_HTH_dom"/>
</dbReference>
<dbReference type="SMART" id="SM00422">
    <property type="entry name" value="HTH_MERR"/>
    <property type="match status" value="1"/>
</dbReference>
<dbReference type="GO" id="GO:0003677">
    <property type="term" value="F:DNA binding"/>
    <property type="evidence" value="ECO:0007669"/>
    <property type="project" value="UniProtKB-KW"/>
</dbReference>
<dbReference type="SUPFAM" id="SSF46955">
    <property type="entry name" value="Putative DNA-binding domain"/>
    <property type="match status" value="1"/>
</dbReference>
<dbReference type="AlphaFoldDB" id="A0A395XCD0"/>
<reference evidence="3 4" key="1">
    <citation type="submission" date="2018-08" db="EMBL/GenBank/DDBJ databases">
        <title>A genome reference for cultivated species of the human gut microbiota.</title>
        <authorList>
            <person name="Zou Y."/>
            <person name="Xue W."/>
            <person name="Luo G."/>
        </authorList>
    </citation>
    <scope>NUCLEOTIDE SEQUENCE [LARGE SCALE GENOMIC DNA]</scope>
    <source>
        <strain evidence="3 4">AF13-3LB</strain>
    </source>
</reference>
<feature type="domain" description="HTH merR-type" evidence="2">
    <location>
        <begin position="69"/>
        <end position="137"/>
    </location>
</feature>
<dbReference type="Pfam" id="PF07739">
    <property type="entry name" value="TipAS"/>
    <property type="match status" value="1"/>
</dbReference>
<organism evidence="3 4">
    <name type="scientific">Bifidobacterium pseudolongum</name>
    <dbReference type="NCBI Taxonomy" id="1694"/>
    <lineage>
        <taxon>Bacteria</taxon>
        <taxon>Bacillati</taxon>
        <taxon>Actinomycetota</taxon>
        <taxon>Actinomycetes</taxon>
        <taxon>Bifidobacteriales</taxon>
        <taxon>Bifidobacteriaceae</taxon>
        <taxon>Bifidobacterium</taxon>
    </lineage>
</organism>
<dbReference type="Proteomes" id="UP000265970">
    <property type="component" value="Unassembled WGS sequence"/>
</dbReference>
<evidence type="ECO:0000256" key="1">
    <source>
        <dbReference type="ARBA" id="ARBA00023125"/>
    </source>
</evidence>
<proteinExistence type="predicted"/>
<dbReference type="PANTHER" id="PTHR30204:SF93">
    <property type="entry name" value="HTH MERR-TYPE DOMAIN-CONTAINING PROTEIN"/>
    <property type="match status" value="1"/>
</dbReference>
<evidence type="ECO:0000313" key="4">
    <source>
        <dbReference type="Proteomes" id="UP000265970"/>
    </source>
</evidence>
<dbReference type="InterPro" id="IPR036244">
    <property type="entry name" value="TipA-like_antibiotic-bd"/>
</dbReference>
<dbReference type="SUPFAM" id="SSF89082">
    <property type="entry name" value="Antibiotic binding domain of TipA-like multidrug resistance regulators"/>
    <property type="match status" value="1"/>
</dbReference>
<name>A0A395XCD0_9BIFI</name>
<keyword evidence="1" id="KW-0238">DNA-binding</keyword>
<evidence type="ECO:0000259" key="2">
    <source>
        <dbReference type="PROSITE" id="PS50937"/>
    </source>
</evidence>
<dbReference type="PANTHER" id="PTHR30204">
    <property type="entry name" value="REDOX-CYCLING DRUG-SENSING TRANSCRIPTIONAL ACTIVATOR SOXR"/>
    <property type="match status" value="1"/>
</dbReference>
<sequence>MAPSPQSARNKAACAPIHAPRPWIDLISLTLQRHFWGKQISARKPRHAGSVDLHIMSGRSVQIMQTQKQLTIGETSALCAVSVRMLRHWESMGLLHPTRDGNGYRLYSEDDIARIRRIRLYRDLGLTTDQIRAVLDGPATETLSLMREQRTRISEHITQLQLILQDIDELSAYAHNTKEDETMDNPYANEAHDRWGDSPQWMEYAEYRTRTDDAQQQADLDAMRALELELAQAMRDGVKPGSEAADELALRHRESLTWYHVTPSMHVCLAKMYVNDPRFRAHYDSIEPGLATWLHDVIAAQAATEGVDAEHARWE</sequence>
<dbReference type="InterPro" id="IPR047057">
    <property type="entry name" value="MerR_fam"/>
</dbReference>